<protein>
    <submittedName>
        <fullName evidence="1">Uncharacterized protein</fullName>
    </submittedName>
</protein>
<reference evidence="1" key="1">
    <citation type="submission" date="2014-09" db="EMBL/GenBank/DDBJ databases">
        <authorList>
            <person name="Magalhaes I.L.F."/>
            <person name="Oliveira U."/>
            <person name="Santos F.R."/>
            <person name="Vidigal T.H.D.A."/>
            <person name="Brescovit A.D."/>
            <person name="Santos A.J."/>
        </authorList>
    </citation>
    <scope>NUCLEOTIDE SEQUENCE</scope>
    <source>
        <tissue evidence="1">Shoot tissue taken approximately 20 cm above the soil surface</tissue>
    </source>
</reference>
<sequence>MPMPLLDSTPRPLPLHLPFVWPPKIITRSFATTPSPSVPCAISPHGRHRQTRCSRCLLLSIFSRRPCIPLLASSRQVAMAEPDPSRTTVSTVF</sequence>
<accession>A0A0A9B6R6</accession>
<name>A0A0A9B6R6_ARUDO</name>
<dbReference type="EMBL" id="GBRH01242893">
    <property type="protein sequence ID" value="JAD55002.1"/>
    <property type="molecule type" value="Transcribed_RNA"/>
</dbReference>
<reference evidence="1" key="2">
    <citation type="journal article" date="2015" name="Data Brief">
        <title>Shoot transcriptome of the giant reed, Arundo donax.</title>
        <authorList>
            <person name="Barrero R.A."/>
            <person name="Guerrero F.D."/>
            <person name="Moolhuijzen P."/>
            <person name="Goolsby J.A."/>
            <person name="Tidwell J."/>
            <person name="Bellgard S.E."/>
            <person name="Bellgard M.I."/>
        </authorList>
    </citation>
    <scope>NUCLEOTIDE SEQUENCE</scope>
    <source>
        <tissue evidence="1">Shoot tissue taken approximately 20 cm above the soil surface</tissue>
    </source>
</reference>
<proteinExistence type="predicted"/>
<organism evidence="1">
    <name type="scientific">Arundo donax</name>
    <name type="common">Giant reed</name>
    <name type="synonym">Donax arundinaceus</name>
    <dbReference type="NCBI Taxonomy" id="35708"/>
    <lineage>
        <taxon>Eukaryota</taxon>
        <taxon>Viridiplantae</taxon>
        <taxon>Streptophyta</taxon>
        <taxon>Embryophyta</taxon>
        <taxon>Tracheophyta</taxon>
        <taxon>Spermatophyta</taxon>
        <taxon>Magnoliopsida</taxon>
        <taxon>Liliopsida</taxon>
        <taxon>Poales</taxon>
        <taxon>Poaceae</taxon>
        <taxon>PACMAD clade</taxon>
        <taxon>Arundinoideae</taxon>
        <taxon>Arundineae</taxon>
        <taxon>Arundo</taxon>
    </lineage>
</organism>
<dbReference type="AlphaFoldDB" id="A0A0A9B6R6"/>
<evidence type="ECO:0000313" key="1">
    <source>
        <dbReference type="EMBL" id="JAD55002.1"/>
    </source>
</evidence>